<keyword evidence="2" id="KW-1185">Reference proteome</keyword>
<accession>A0ABV2X6Z2</accession>
<organism evidence="1 2">
    <name type="scientific">Nocardia niwae</name>
    <dbReference type="NCBI Taxonomy" id="626084"/>
    <lineage>
        <taxon>Bacteria</taxon>
        <taxon>Bacillati</taxon>
        <taxon>Actinomycetota</taxon>
        <taxon>Actinomycetes</taxon>
        <taxon>Mycobacteriales</taxon>
        <taxon>Nocardiaceae</taxon>
        <taxon>Nocardia</taxon>
    </lineage>
</organism>
<dbReference type="Proteomes" id="UP001550535">
    <property type="component" value="Unassembled WGS sequence"/>
</dbReference>
<dbReference type="RefSeq" id="WP_357808604.1">
    <property type="nucleotide sequence ID" value="NZ_JBEYBM010000022.1"/>
</dbReference>
<dbReference type="EMBL" id="JBEYBR010000013">
    <property type="protein sequence ID" value="MEU2121649.1"/>
    <property type="molecule type" value="Genomic_DNA"/>
</dbReference>
<reference evidence="1 2" key="1">
    <citation type="submission" date="2024-06" db="EMBL/GenBank/DDBJ databases">
        <title>The Natural Products Discovery Center: Release of the First 8490 Sequenced Strains for Exploring Actinobacteria Biosynthetic Diversity.</title>
        <authorList>
            <person name="Kalkreuter E."/>
            <person name="Kautsar S.A."/>
            <person name="Yang D."/>
            <person name="Bader C.D."/>
            <person name="Teijaro C.N."/>
            <person name="Fluegel L."/>
            <person name="Davis C.M."/>
            <person name="Simpson J.R."/>
            <person name="Lauterbach L."/>
            <person name="Steele A.D."/>
            <person name="Gui C."/>
            <person name="Meng S."/>
            <person name="Li G."/>
            <person name="Viehrig K."/>
            <person name="Ye F."/>
            <person name="Su P."/>
            <person name="Kiefer A.F."/>
            <person name="Nichols A."/>
            <person name="Cepeda A.J."/>
            <person name="Yan W."/>
            <person name="Fan B."/>
            <person name="Jiang Y."/>
            <person name="Adhikari A."/>
            <person name="Zheng C.-J."/>
            <person name="Schuster L."/>
            <person name="Cowan T.M."/>
            <person name="Smanski M.J."/>
            <person name="Chevrette M.G."/>
            <person name="De Carvalho L.P.S."/>
            <person name="Shen B."/>
        </authorList>
    </citation>
    <scope>NUCLEOTIDE SEQUENCE [LARGE SCALE GENOMIC DNA]</scope>
    <source>
        <strain evidence="1 2">NPDC019434</strain>
    </source>
</reference>
<name>A0ABV2X6Z2_9NOCA</name>
<protein>
    <submittedName>
        <fullName evidence="1">Uncharacterized protein</fullName>
    </submittedName>
</protein>
<sequence length="81" mass="8886">MLHAIAPRPELEWLTTDKVAVHAALAYISSAYAADNVIAVWMVDTTGIRHRADGTAAEVGVRTRGWDPRVGPLEYELLNQS</sequence>
<evidence type="ECO:0000313" key="2">
    <source>
        <dbReference type="Proteomes" id="UP001550535"/>
    </source>
</evidence>
<proteinExistence type="predicted"/>
<gene>
    <name evidence="1" type="ORF">ABZ507_07395</name>
</gene>
<comment type="caution">
    <text evidence="1">The sequence shown here is derived from an EMBL/GenBank/DDBJ whole genome shotgun (WGS) entry which is preliminary data.</text>
</comment>
<evidence type="ECO:0000313" key="1">
    <source>
        <dbReference type="EMBL" id="MEU2121649.1"/>
    </source>
</evidence>